<proteinExistence type="predicted"/>
<protein>
    <submittedName>
        <fullName evidence="1">Uncharacterized protein</fullName>
    </submittedName>
</protein>
<dbReference type="AlphaFoldDB" id="A0A0A8Z1F6"/>
<reference evidence="1" key="2">
    <citation type="journal article" date="2015" name="Data Brief">
        <title>Shoot transcriptome of the giant reed, Arundo donax.</title>
        <authorList>
            <person name="Barrero R.A."/>
            <person name="Guerrero F.D."/>
            <person name="Moolhuijzen P."/>
            <person name="Goolsby J.A."/>
            <person name="Tidwell J."/>
            <person name="Bellgard S.E."/>
            <person name="Bellgard M.I."/>
        </authorList>
    </citation>
    <scope>NUCLEOTIDE SEQUENCE</scope>
    <source>
        <tissue evidence="1">Shoot tissue taken approximately 20 cm above the soil surface</tissue>
    </source>
</reference>
<sequence length="37" mass="4365">MEVIIQNSKFKCLIEHDHMKVLYTCDSVFHTDAARIQ</sequence>
<reference evidence="1" key="1">
    <citation type="submission" date="2014-09" db="EMBL/GenBank/DDBJ databases">
        <authorList>
            <person name="Magalhaes I.L.F."/>
            <person name="Oliveira U."/>
            <person name="Santos F.R."/>
            <person name="Vidigal T.H.D.A."/>
            <person name="Brescovit A.D."/>
            <person name="Santos A.J."/>
        </authorList>
    </citation>
    <scope>NUCLEOTIDE SEQUENCE</scope>
    <source>
        <tissue evidence="1">Shoot tissue taken approximately 20 cm above the soil surface</tissue>
    </source>
</reference>
<name>A0A0A8Z1F6_ARUDO</name>
<evidence type="ECO:0000313" key="1">
    <source>
        <dbReference type="EMBL" id="JAD28692.1"/>
    </source>
</evidence>
<dbReference type="EMBL" id="GBRH01269203">
    <property type="protein sequence ID" value="JAD28692.1"/>
    <property type="molecule type" value="Transcribed_RNA"/>
</dbReference>
<organism evidence="1">
    <name type="scientific">Arundo donax</name>
    <name type="common">Giant reed</name>
    <name type="synonym">Donax arundinaceus</name>
    <dbReference type="NCBI Taxonomy" id="35708"/>
    <lineage>
        <taxon>Eukaryota</taxon>
        <taxon>Viridiplantae</taxon>
        <taxon>Streptophyta</taxon>
        <taxon>Embryophyta</taxon>
        <taxon>Tracheophyta</taxon>
        <taxon>Spermatophyta</taxon>
        <taxon>Magnoliopsida</taxon>
        <taxon>Liliopsida</taxon>
        <taxon>Poales</taxon>
        <taxon>Poaceae</taxon>
        <taxon>PACMAD clade</taxon>
        <taxon>Arundinoideae</taxon>
        <taxon>Arundineae</taxon>
        <taxon>Arundo</taxon>
    </lineage>
</organism>
<accession>A0A0A8Z1F6</accession>